<accession>Q5W9B7</accession>
<dbReference type="Pfam" id="PF00578">
    <property type="entry name" value="AhpC-TSA"/>
    <property type="match status" value="1"/>
</dbReference>
<dbReference type="PANTHER" id="PTHR10681:SF171">
    <property type="entry name" value="PEROXIREDOXIN 4"/>
    <property type="match status" value="1"/>
</dbReference>
<reference evidence="11" key="1">
    <citation type="journal article" date="2004" name="Mol. Biochem. Parasitol.">
        <title>Molecular characterization of peroxiredoxin from Entamoeba moshkovskii and a comparison with Entamoeba histolytica.</title>
        <authorList>
            <person name="Cheng X.J."/>
            <person name="Yoshihara E."/>
            <person name="Takeuchi T."/>
            <person name="Tachibana H."/>
        </authorList>
    </citation>
    <scope>NUCLEOTIDE SEQUENCE</scope>
    <source>
        <strain evidence="11">Laredo</strain>
    </source>
</reference>
<dbReference type="PIRSF" id="PIRSF000239">
    <property type="entry name" value="AHPC"/>
    <property type="match status" value="1"/>
</dbReference>
<gene>
    <name evidence="11" type="primary">prx</name>
</gene>
<keyword evidence="5 8" id="KW-0560">Oxidoreductase</keyword>
<dbReference type="EMBL" id="AB178086">
    <property type="protein sequence ID" value="BAD66878.1"/>
    <property type="molecule type" value="mRNA"/>
</dbReference>
<dbReference type="InterPro" id="IPR000866">
    <property type="entry name" value="AhpC/TSA"/>
</dbReference>
<keyword evidence="3 8" id="KW-0575">Peroxidase</keyword>
<dbReference type="VEuPathDB" id="AmoebaDB:EMO_107640"/>
<dbReference type="CDD" id="cd03015">
    <property type="entry name" value="PRX_Typ2cys"/>
    <property type="match status" value="1"/>
</dbReference>
<dbReference type="GO" id="GO:0033554">
    <property type="term" value="P:cellular response to stress"/>
    <property type="evidence" value="ECO:0007669"/>
    <property type="project" value="TreeGrafter"/>
</dbReference>
<evidence type="ECO:0000256" key="2">
    <source>
        <dbReference type="ARBA" id="ARBA00022490"/>
    </source>
</evidence>
<protein>
    <submittedName>
        <fullName evidence="11">Peroxiredoxin</fullName>
    </submittedName>
</protein>
<dbReference type="GO" id="GO:0042744">
    <property type="term" value="P:hydrogen peroxide catabolic process"/>
    <property type="evidence" value="ECO:0007669"/>
    <property type="project" value="TreeGrafter"/>
</dbReference>
<dbReference type="GO" id="GO:0008379">
    <property type="term" value="F:thioredoxin peroxidase activity"/>
    <property type="evidence" value="ECO:0007669"/>
    <property type="project" value="TreeGrafter"/>
</dbReference>
<comment type="similarity">
    <text evidence="8">Belongs to the peroxiredoxin family.</text>
</comment>
<evidence type="ECO:0000256" key="9">
    <source>
        <dbReference type="PIRSR" id="PIRSR000239-1"/>
    </source>
</evidence>
<evidence type="ECO:0000256" key="1">
    <source>
        <dbReference type="ARBA" id="ARBA00004496"/>
    </source>
</evidence>
<evidence type="ECO:0000256" key="5">
    <source>
        <dbReference type="ARBA" id="ARBA00023002"/>
    </source>
</evidence>
<dbReference type="AlphaFoldDB" id="Q5W9B7"/>
<dbReference type="PROSITE" id="PS51352">
    <property type="entry name" value="THIOREDOXIN_2"/>
    <property type="match status" value="1"/>
</dbReference>
<evidence type="ECO:0000259" key="10">
    <source>
        <dbReference type="PROSITE" id="PS51352"/>
    </source>
</evidence>
<dbReference type="GO" id="GO:0045454">
    <property type="term" value="P:cell redox homeostasis"/>
    <property type="evidence" value="ECO:0007669"/>
    <property type="project" value="TreeGrafter"/>
</dbReference>
<keyword evidence="7 8" id="KW-0676">Redox-active center</keyword>
<dbReference type="InterPro" id="IPR019479">
    <property type="entry name" value="Peroxiredoxin_C"/>
</dbReference>
<feature type="domain" description="Thioredoxin" evidence="10">
    <location>
        <begin position="26"/>
        <end position="185"/>
    </location>
</feature>
<name>Q5W9B7_9EUKA</name>
<sequence length="218" mass="24484">MSCTKQCCFEERKKAYNKFVSTFDKAEIGKETPQFKAAAYHPDGTIKEVDISEYKGKYVVLLFYPLDWTFVCPTEMIGYSELAGQLKELNCEVLGVSVDSVYCHQAWCETDRKNGGVGKSNFPLISDIKKCISISYGMLNVQAGISRRGYVIIDDKGIVRYIQINDDGIGRSTDETIRIVKAIQFTDQHGAVCPLNWKPGNDTIEPSHDGIKKYLSSH</sequence>
<comment type="subcellular location">
    <subcellularLocation>
        <location evidence="1">Cytoplasm</location>
    </subcellularLocation>
</comment>
<dbReference type="GO" id="GO:0006979">
    <property type="term" value="P:response to oxidative stress"/>
    <property type="evidence" value="ECO:0007669"/>
    <property type="project" value="TreeGrafter"/>
</dbReference>
<evidence type="ECO:0000256" key="7">
    <source>
        <dbReference type="ARBA" id="ARBA00023284"/>
    </source>
</evidence>
<proteinExistence type="evidence at transcript level"/>
<dbReference type="FunFam" id="3.40.30.10:FF:000002">
    <property type="entry name" value="Alkyl hydroperoxide reductase C"/>
    <property type="match status" value="1"/>
</dbReference>
<evidence type="ECO:0000256" key="8">
    <source>
        <dbReference type="PIRNR" id="PIRNR000239"/>
    </source>
</evidence>
<evidence type="ECO:0000256" key="6">
    <source>
        <dbReference type="ARBA" id="ARBA00023157"/>
    </source>
</evidence>
<evidence type="ECO:0000256" key="3">
    <source>
        <dbReference type="ARBA" id="ARBA00022559"/>
    </source>
</evidence>
<dbReference type="InterPro" id="IPR050217">
    <property type="entry name" value="Peroxiredoxin"/>
</dbReference>
<dbReference type="PANTHER" id="PTHR10681">
    <property type="entry name" value="THIOREDOXIN PEROXIDASE"/>
    <property type="match status" value="1"/>
</dbReference>
<organism evidence="11">
    <name type="scientific">Entamoeba moshkovskii</name>
    <dbReference type="NCBI Taxonomy" id="41668"/>
    <lineage>
        <taxon>Eukaryota</taxon>
        <taxon>Amoebozoa</taxon>
        <taxon>Evosea</taxon>
        <taxon>Archamoebae</taxon>
        <taxon>Mastigamoebida</taxon>
        <taxon>Entamoebidae</taxon>
        <taxon>Entamoeba</taxon>
    </lineage>
</organism>
<dbReference type="SUPFAM" id="SSF52833">
    <property type="entry name" value="Thioredoxin-like"/>
    <property type="match status" value="1"/>
</dbReference>
<keyword evidence="2" id="KW-0963">Cytoplasm</keyword>
<keyword evidence="6" id="KW-1015">Disulfide bond</keyword>
<keyword evidence="4 8" id="KW-0049">Antioxidant</keyword>
<dbReference type="InterPro" id="IPR024706">
    <property type="entry name" value="Peroxiredoxin_AhpC-typ"/>
</dbReference>
<dbReference type="InterPro" id="IPR036249">
    <property type="entry name" value="Thioredoxin-like_sf"/>
</dbReference>
<dbReference type="GO" id="GO:0005829">
    <property type="term" value="C:cytosol"/>
    <property type="evidence" value="ECO:0007669"/>
    <property type="project" value="TreeGrafter"/>
</dbReference>
<evidence type="ECO:0000256" key="4">
    <source>
        <dbReference type="ARBA" id="ARBA00022862"/>
    </source>
</evidence>
<dbReference type="InterPro" id="IPR013766">
    <property type="entry name" value="Thioredoxin_domain"/>
</dbReference>
<evidence type="ECO:0000313" key="11">
    <source>
        <dbReference type="EMBL" id="BAD66878.1"/>
    </source>
</evidence>
<dbReference type="Pfam" id="PF10417">
    <property type="entry name" value="1-cysPrx_C"/>
    <property type="match status" value="1"/>
</dbReference>
<dbReference type="Gene3D" id="3.40.30.10">
    <property type="entry name" value="Glutaredoxin"/>
    <property type="match status" value="1"/>
</dbReference>
<comment type="function">
    <text evidence="8">Thiol-specific peroxidase that catalyzes the reduction of hydrogen peroxide and organic hydroperoxides to water and alcohols, respectively.</text>
</comment>
<feature type="active site" description="Cysteine sulfenic acid (-SOH) intermediate; for peroxidase activity" evidence="9">
    <location>
        <position position="72"/>
    </location>
</feature>
<dbReference type="VEuPathDB" id="AmoebaDB:EMO_135450"/>